<dbReference type="Pfam" id="PF18928">
    <property type="entry name" value="DUF5677"/>
    <property type="match status" value="1"/>
</dbReference>
<gene>
    <name evidence="1" type="ORF">A9O66_03950</name>
</gene>
<evidence type="ECO:0000313" key="2">
    <source>
        <dbReference type="Proteomes" id="UP000509548"/>
    </source>
</evidence>
<reference evidence="1 2" key="1">
    <citation type="journal article" date="2014" name="Genome Announc.">
        <title>Draft Genome Sequence of the Haloacid-Degrading Burkholderia caribensis Strain MBA4.</title>
        <authorList>
            <person name="Pan Y."/>
            <person name="Kong K.F."/>
            <person name="Tsang J.S."/>
        </authorList>
    </citation>
    <scope>NUCLEOTIDE SEQUENCE [LARGE SCALE GENOMIC DNA]</scope>
    <source>
        <strain evidence="1 2">852011</strain>
    </source>
</reference>
<dbReference type="Proteomes" id="UP000509548">
    <property type="component" value="Chromosome 1"/>
</dbReference>
<name>A0A9Q6RZ68_9BURK</name>
<dbReference type="AlphaFoldDB" id="A0A9Q6RZ68"/>
<organism evidence="1 2">
    <name type="scientific">Paraburkholderia caribensis</name>
    <dbReference type="NCBI Taxonomy" id="75105"/>
    <lineage>
        <taxon>Bacteria</taxon>
        <taxon>Pseudomonadati</taxon>
        <taxon>Pseudomonadota</taxon>
        <taxon>Betaproteobacteria</taxon>
        <taxon>Burkholderiales</taxon>
        <taxon>Burkholderiaceae</taxon>
        <taxon>Paraburkholderia</taxon>
    </lineage>
</organism>
<sequence length="318" mass="35315">MRAANGQDAEMAEKLTGKAEALRELASRSIADVEARMSKLEIRNSGEARVSAALFLTIAEQFQAALTLVDNRSSSHAAAPIRSMVESVVDLVNIAKNANYVNQLIFDNARTDATSLTRYLDAMGDGAIGPSADRFREVLQITEETRDRLKAAGFKRQTREDKFEMAGLVDLSASYGLFCMLVHPNITALTHRHAGNDNKFKYREPVHPETMSTLLSVAIRTLTEAVRHLPCFSNIDRAAAQTLLDDMRTACLNTSRIPRRGVRAVPRLMTMRRSSLEVRDFTACHPKPRLDSDRGFLLFAYMIPKPSTSTPSDRMPSN</sequence>
<dbReference type="EMBL" id="CP015958">
    <property type="protein sequence ID" value="QLB61610.1"/>
    <property type="molecule type" value="Genomic_DNA"/>
</dbReference>
<proteinExistence type="predicted"/>
<protein>
    <submittedName>
        <fullName evidence="1">Uncharacterized protein</fullName>
    </submittedName>
</protein>
<evidence type="ECO:0000313" key="1">
    <source>
        <dbReference type="EMBL" id="QLB61610.1"/>
    </source>
</evidence>
<dbReference type="InterPro" id="IPR043733">
    <property type="entry name" value="DUF5677"/>
</dbReference>
<accession>A0A9Q6RZ68</accession>